<dbReference type="Pfam" id="PF00254">
    <property type="entry name" value="FKBP_C"/>
    <property type="match status" value="1"/>
</dbReference>
<dbReference type="EMBL" id="JADIKF010000040">
    <property type="protein sequence ID" value="MBM7131765.1"/>
    <property type="molecule type" value="Genomic_DNA"/>
</dbReference>
<feature type="domain" description="PPIase FKBP-type" evidence="8">
    <location>
        <begin position="47"/>
        <end position="142"/>
    </location>
</feature>
<organism evidence="9 10">
    <name type="scientific">Dyella mobilis</name>
    <dbReference type="NCBI Taxonomy" id="1849582"/>
    <lineage>
        <taxon>Bacteria</taxon>
        <taxon>Pseudomonadati</taxon>
        <taxon>Pseudomonadota</taxon>
        <taxon>Gammaproteobacteria</taxon>
        <taxon>Lysobacterales</taxon>
        <taxon>Rhodanobacteraceae</taxon>
        <taxon>Dyella</taxon>
    </lineage>
</organism>
<dbReference type="PANTHER" id="PTHR43811:SF19">
    <property type="entry name" value="39 KDA FK506-BINDING NUCLEAR PROTEIN"/>
    <property type="match status" value="1"/>
</dbReference>
<feature type="chain" id="PRO_5046896951" description="Peptidyl-prolyl cis-trans isomerase" evidence="7">
    <location>
        <begin position="26"/>
        <end position="142"/>
    </location>
</feature>
<protein>
    <recommendedName>
        <fullName evidence="6">Peptidyl-prolyl cis-trans isomerase</fullName>
        <ecNumber evidence="6">5.2.1.8</ecNumber>
    </recommendedName>
</protein>
<keyword evidence="7" id="KW-0732">Signal</keyword>
<evidence type="ECO:0000256" key="7">
    <source>
        <dbReference type="SAM" id="SignalP"/>
    </source>
</evidence>
<dbReference type="EC" id="5.2.1.8" evidence="6"/>
<evidence type="ECO:0000256" key="3">
    <source>
        <dbReference type="ARBA" id="ARBA00023110"/>
    </source>
</evidence>
<dbReference type="RefSeq" id="WP_204633314.1">
    <property type="nucleotide sequence ID" value="NZ_BSOC01000001.1"/>
</dbReference>
<evidence type="ECO:0000313" key="9">
    <source>
        <dbReference type="EMBL" id="MBM7131765.1"/>
    </source>
</evidence>
<comment type="similarity">
    <text evidence="2 6">Belongs to the FKBP-type PPIase family.</text>
</comment>
<evidence type="ECO:0000256" key="2">
    <source>
        <dbReference type="ARBA" id="ARBA00006577"/>
    </source>
</evidence>
<dbReference type="Gene3D" id="3.10.50.40">
    <property type="match status" value="1"/>
</dbReference>
<sequence length="142" mass="14977">MYRPLALFATALLALGACGPRPARAADVAKLVVTDQKVGSGDAARDDDVVKINYVGWLYDSKAPNHHGKQFDSSYDSGQPLSFTLGAEEVIEGMESGVRGMRVGGKREIIVPSSMGYGIRGAGSDIPPGSALVFDIELLSVH</sequence>
<reference evidence="9" key="1">
    <citation type="submission" date="2020-10" db="EMBL/GenBank/DDBJ databases">
        <title>Phylogeny of dyella-like bacteria.</title>
        <authorList>
            <person name="Fu J."/>
        </authorList>
    </citation>
    <scope>NUCLEOTIDE SEQUENCE</scope>
    <source>
        <strain evidence="9">DHON07</strain>
    </source>
</reference>
<dbReference type="SUPFAM" id="SSF54534">
    <property type="entry name" value="FKBP-like"/>
    <property type="match status" value="1"/>
</dbReference>
<keyword evidence="3 5" id="KW-0697">Rotamase</keyword>
<comment type="catalytic activity">
    <reaction evidence="1 5 6">
        <text>[protein]-peptidylproline (omega=180) = [protein]-peptidylproline (omega=0)</text>
        <dbReference type="Rhea" id="RHEA:16237"/>
        <dbReference type="Rhea" id="RHEA-COMP:10747"/>
        <dbReference type="Rhea" id="RHEA-COMP:10748"/>
        <dbReference type="ChEBI" id="CHEBI:83833"/>
        <dbReference type="ChEBI" id="CHEBI:83834"/>
        <dbReference type="EC" id="5.2.1.8"/>
    </reaction>
</comment>
<dbReference type="InterPro" id="IPR046357">
    <property type="entry name" value="PPIase_dom_sf"/>
</dbReference>
<dbReference type="PANTHER" id="PTHR43811">
    <property type="entry name" value="FKBP-TYPE PEPTIDYL-PROLYL CIS-TRANS ISOMERASE FKPA"/>
    <property type="match status" value="1"/>
</dbReference>
<gene>
    <name evidence="9" type="ORF">ISS99_19755</name>
</gene>
<feature type="signal peptide" evidence="7">
    <location>
        <begin position="1"/>
        <end position="25"/>
    </location>
</feature>
<evidence type="ECO:0000259" key="8">
    <source>
        <dbReference type="PROSITE" id="PS50059"/>
    </source>
</evidence>
<dbReference type="Proteomes" id="UP001430193">
    <property type="component" value="Unassembled WGS sequence"/>
</dbReference>
<dbReference type="GO" id="GO:0016853">
    <property type="term" value="F:isomerase activity"/>
    <property type="evidence" value="ECO:0007669"/>
    <property type="project" value="UniProtKB-KW"/>
</dbReference>
<name>A0ABS2KL64_9GAMM</name>
<evidence type="ECO:0000256" key="4">
    <source>
        <dbReference type="ARBA" id="ARBA00023235"/>
    </source>
</evidence>
<keyword evidence="10" id="KW-1185">Reference proteome</keyword>
<keyword evidence="4 5" id="KW-0413">Isomerase</keyword>
<evidence type="ECO:0000313" key="10">
    <source>
        <dbReference type="Proteomes" id="UP001430193"/>
    </source>
</evidence>
<evidence type="ECO:0000256" key="5">
    <source>
        <dbReference type="PROSITE-ProRule" id="PRU00277"/>
    </source>
</evidence>
<proteinExistence type="inferred from homology"/>
<dbReference type="PROSITE" id="PS50059">
    <property type="entry name" value="FKBP_PPIASE"/>
    <property type="match status" value="1"/>
</dbReference>
<accession>A0ABS2KL64</accession>
<evidence type="ECO:0000256" key="6">
    <source>
        <dbReference type="RuleBase" id="RU003915"/>
    </source>
</evidence>
<comment type="caution">
    <text evidence="9">The sequence shown here is derived from an EMBL/GenBank/DDBJ whole genome shotgun (WGS) entry which is preliminary data.</text>
</comment>
<dbReference type="PROSITE" id="PS51257">
    <property type="entry name" value="PROKAR_LIPOPROTEIN"/>
    <property type="match status" value="1"/>
</dbReference>
<dbReference type="InterPro" id="IPR001179">
    <property type="entry name" value="PPIase_FKBP_dom"/>
</dbReference>
<evidence type="ECO:0000256" key="1">
    <source>
        <dbReference type="ARBA" id="ARBA00000971"/>
    </source>
</evidence>